<dbReference type="PROSITE" id="PS51819">
    <property type="entry name" value="VOC"/>
    <property type="match status" value="1"/>
</dbReference>
<dbReference type="InterPro" id="IPR037523">
    <property type="entry name" value="VOC_core"/>
</dbReference>
<dbReference type="SUPFAM" id="SSF54593">
    <property type="entry name" value="Glyoxalase/Bleomycin resistance protein/Dihydroxybiphenyl dioxygenase"/>
    <property type="match status" value="1"/>
</dbReference>
<dbReference type="EMBL" id="CP015961">
    <property type="protein sequence ID" value="ANI93105.1"/>
    <property type="molecule type" value="Genomic_DNA"/>
</dbReference>
<dbReference type="AlphaFoldDB" id="A0A173LLC3"/>
<gene>
    <name evidence="2" type="ORF">BJL86_2341</name>
</gene>
<dbReference type="PANTHER" id="PTHR36503:SF2">
    <property type="entry name" value="BLR2408 PROTEIN"/>
    <property type="match status" value="1"/>
</dbReference>
<accession>A0A173LLC3</accession>
<dbReference type="STRING" id="499555.BJL86_2341"/>
<reference evidence="2 3" key="1">
    <citation type="submission" date="2016-06" db="EMBL/GenBank/DDBJ databases">
        <title>Complete genome sequence of a saline-alkali tolerant type strain Dietzia timorensis ID05-A0528T.</title>
        <authorList>
            <person name="Wu X."/>
        </authorList>
    </citation>
    <scope>NUCLEOTIDE SEQUENCE [LARGE SCALE GENOMIC DNA]</scope>
    <source>
        <strain evidence="2 3">ID05-A0528</strain>
    </source>
</reference>
<feature type="domain" description="VOC" evidence="1">
    <location>
        <begin position="13"/>
        <end position="137"/>
    </location>
</feature>
<sequence length="147" mass="16517">MSTAAQPERLSHPMVFINLVVEDVRKAIAFYRALGWHENEIFRDETSASMEVSDNIVVMLLENSKFSQFNDRESYTPGGPREVLNCIQLTSKEDVDTFVSRVRDAGGKITREPEAQGPMYGAAFDDLDGHGWELMWMDPEALAQMGG</sequence>
<keyword evidence="3" id="KW-1185">Reference proteome</keyword>
<dbReference type="Proteomes" id="UP000186104">
    <property type="component" value="Chromosome"/>
</dbReference>
<dbReference type="InterPro" id="IPR004360">
    <property type="entry name" value="Glyas_Fos-R_dOase_dom"/>
</dbReference>
<dbReference type="Pfam" id="PF00903">
    <property type="entry name" value="Glyoxalase"/>
    <property type="match status" value="1"/>
</dbReference>
<name>A0A173LLC3_9ACTN</name>
<evidence type="ECO:0000313" key="3">
    <source>
        <dbReference type="Proteomes" id="UP000186104"/>
    </source>
</evidence>
<protein>
    <recommendedName>
        <fullName evidence="1">VOC domain-containing protein</fullName>
    </recommendedName>
</protein>
<dbReference type="KEGG" id="dtm:BJL86_2341"/>
<evidence type="ECO:0000313" key="2">
    <source>
        <dbReference type="EMBL" id="ANI93105.1"/>
    </source>
</evidence>
<dbReference type="InterPro" id="IPR029068">
    <property type="entry name" value="Glyas_Bleomycin-R_OHBP_Dase"/>
</dbReference>
<organism evidence="2 3">
    <name type="scientific">Dietzia timorensis</name>
    <dbReference type="NCBI Taxonomy" id="499555"/>
    <lineage>
        <taxon>Bacteria</taxon>
        <taxon>Bacillati</taxon>
        <taxon>Actinomycetota</taxon>
        <taxon>Actinomycetes</taxon>
        <taxon>Mycobacteriales</taxon>
        <taxon>Dietziaceae</taxon>
        <taxon>Dietzia</taxon>
    </lineage>
</organism>
<proteinExistence type="predicted"/>
<dbReference type="RefSeq" id="WP_067472767.1">
    <property type="nucleotide sequence ID" value="NZ_CP015961.1"/>
</dbReference>
<evidence type="ECO:0000259" key="1">
    <source>
        <dbReference type="PROSITE" id="PS51819"/>
    </source>
</evidence>
<dbReference type="PANTHER" id="PTHR36503">
    <property type="entry name" value="BLR2520 PROTEIN"/>
    <property type="match status" value="1"/>
</dbReference>
<dbReference type="Gene3D" id="3.10.180.10">
    <property type="entry name" value="2,3-Dihydroxybiphenyl 1,2-Dioxygenase, domain 1"/>
    <property type="match status" value="1"/>
</dbReference>